<reference evidence="1 2" key="1">
    <citation type="submission" date="2024-04" db="EMBL/GenBank/DDBJ databases">
        <authorList>
            <person name="Fracassetti M."/>
        </authorList>
    </citation>
    <scope>NUCLEOTIDE SEQUENCE [LARGE SCALE GENOMIC DNA]</scope>
</reference>
<dbReference type="Proteomes" id="UP001497516">
    <property type="component" value="Chromosome 5"/>
</dbReference>
<name>A0AAV2EV46_9ROSI</name>
<sequence length="94" mass="10485">MELVTASSISWPTFPMSHMLRGLQAWGCAYPSHHFTCFWRYSSFHGSASRLRLDRLLSSCGGAKLCHRHPRHHDRSLRIGAAAKEPSASVLPAP</sequence>
<accession>A0AAV2EV46</accession>
<evidence type="ECO:0000313" key="2">
    <source>
        <dbReference type="Proteomes" id="UP001497516"/>
    </source>
</evidence>
<proteinExistence type="predicted"/>
<dbReference type="AlphaFoldDB" id="A0AAV2EV46"/>
<dbReference type="EMBL" id="OZ034818">
    <property type="protein sequence ID" value="CAL1389537.1"/>
    <property type="molecule type" value="Genomic_DNA"/>
</dbReference>
<keyword evidence="2" id="KW-1185">Reference proteome</keyword>
<evidence type="ECO:0000313" key="1">
    <source>
        <dbReference type="EMBL" id="CAL1389537.1"/>
    </source>
</evidence>
<gene>
    <name evidence="1" type="ORF">LTRI10_LOCUS30388</name>
</gene>
<organism evidence="1 2">
    <name type="scientific">Linum trigynum</name>
    <dbReference type="NCBI Taxonomy" id="586398"/>
    <lineage>
        <taxon>Eukaryota</taxon>
        <taxon>Viridiplantae</taxon>
        <taxon>Streptophyta</taxon>
        <taxon>Embryophyta</taxon>
        <taxon>Tracheophyta</taxon>
        <taxon>Spermatophyta</taxon>
        <taxon>Magnoliopsida</taxon>
        <taxon>eudicotyledons</taxon>
        <taxon>Gunneridae</taxon>
        <taxon>Pentapetalae</taxon>
        <taxon>rosids</taxon>
        <taxon>fabids</taxon>
        <taxon>Malpighiales</taxon>
        <taxon>Linaceae</taxon>
        <taxon>Linum</taxon>
    </lineage>
</organism>
<protein>
    <submittedName>
        <fullName evidence="1">Uncharacterized protein</fullName>
    </submittedName>
</protein>